<feature type="domain" description="Protein-glutamine gamma-glutamyltransferase-like C-terminal" evidence="3">
    <location>
        <begin position="338"/>
        <end position="402"/>
    </location>
</feature>
<dbReference type="OrthoDB" id="32097at2"/>
<keyword evidence="2" id="KW-0812">Transmembrane</keyword>
<proteinExistence type="predicted"/>
<feature type="compositionally biased region" description="Pro residues" evidence="1">
    <location>
        <begin position="257"/>
        <end position="266"/>
    </location>
</feature>
<dbReference type="InterPro" id="IPR025403">
    <property type="entry name" value="TgpA-like_C"/>
</dbReference>
<evidence type="ECO:0000313" key="4">
    <source>
        <dbReference type="EMBL" id="SDE47484.1"/>
    </source>
</evidence>
<sequence length="420" mass="43874">MRHPLVGFLLAWALFLLALGAGPPSLLGPPLLLLGRRFYPEGFLWLAFLPGFLHAPQAGWPLLWAKTSLALFLFGLYLSREKGLWAALWLLPLALYLEPWGLGLLGLLHGFHLLARVEGVGSLGPLLPLLLAALGFGLGHLSLPGLPALSLSAPAPTFRASPGEAGGPGGGVAYLPPEGGFPLWVGVVDRLLAHALPLALALLLALGLLLLGRRRGLPLFRGLHLLPLLLALPLLLGLFFLLGSLGGGEGAGGQGVGPPPSSPPSQGPVEWVPGPRALGEVGIALAGLSALFTLALLLALLAWAWRGRGGEGGEGEGAAFPFPRAFQRSLPASRVRRAYLKALEALKGAGLPRRLAEGPVEYGKRVGAAFPEAHPLLARLTALYLPVRYGGRAEGEEAEEAEALALRILELCSTKGSKAP</sequence>
<dbReference type="RefSeq" id="WP_093005049.1">
    <property type="nucleotide sequence ID" value="NZ_FNBC01000002.1"/>
</dbReference>
<feature type="transmembrane region" description="Helical" evidence="2">
    <location>
        <begin position="281"/>
        <end position="305"/>
    </location>
</feature>
<protein>
    <recommendedName>
        <fullName evidence="3">Protein-glutamine gamma-glutamyltransferase-like C-terminal domain-containing protein</fullName>
    </recommendedName>
</protein>
<keyword evidence="5" id="KW-1185">Reference proteome</keyword>
<reference evidence="5" key="1">
    <citation type="submission" date="2016-10" db="EMBL/GenBank/DDBJ databases">
        <authorList>
            <person name="Varghese N."/>
            <person name="Submissions S."/>
        </authorList>
    </citation>
    <scope>NUCLEOTIDE SEQUENCE [LARGE SCALE GENOMIC DNA]</scope>
    <source>
        <strain evidence="5">CGMCC 1.6992</strain>
    </source>
</reference>
<dbReference type="AlphaFoldDB" id="A0A1G7D762"/>
<feature type="region of interest" description="Disordered" evidence="1">
    <location>
        <begin position="251"/>
        <end position="271"/>
    </location>
</feature>
<organism evidence="4 5">
    <name type="scientific">Thermus arciformis</name>
    <dbReference type="NCBI Taxonomy" id="482827"/>
    <lineage>
        <taxon>Bacteria</taxon>
        <taxon>Thermotogati</taxon>
        <taxon>Deinococcota</taxon>
        <taxon>Deinococci</taxon>
        <taxon>Thermales</taxon>
        <taxon>Thermaceae</taxon>
        <taxon>Thermus</taxon>
    </lineage>
</organism>
<gene>
    <name evidence="4" type="ORF">SAMN04488243_10236</name>
</gene>
<keyword evidence="2" id="KW-1133">Transmembrane helix</keyword>
<dbReference type="EMBL" id="FNBC01000002">
    <property type="protein sequence ID" value="SDE47484.1"/>
    <property type="molecule type" value="Genomic_DNA"/>
</dbReference>
<feature type="transmembrane region" description="Helical" evidence="2">
    <location>
        <begin position="120"/>
        <end position="141"/>
    </location>
</feature>
<accession>A0A1G7D762</accession>
<feature type="transmembrane region" description="Helical" evidence="2">
    <location>
        <begin position="36"/>
        <end position="53"/>
    </location>
</feature>
<feature type="transmembrane region" description="Helical" evidence="2">
    <location>
        <begin position="84"/>
        <end position="108"/>
    </location>
</feature>
<dbReference type="STRING" id="482827.SAMN04488243_10236"/>
<evidence type="ECO:0000259" key="3">
    <source>
        <dbReference type="Pfam" id="PF13559"/>
    </source>
</evidence>
<dbReference type="Proteomes" id="UP000199446">
    <property type="component" value="Unassembled WGS sequence"/>
</dbReference>
<name>A0A1G7D762_9DEIN</name>
<feature type="transmembrane region" description="Helical" evidence="2">
    <location>
        <begin position="191"/>
        <end position="211"/>
    </location>
</feature>
<feature type="transmembrane region" description="Helical" evidence="2">
    <location>
        <begin position="223"/>
        <end position="242"/>
    </location>
</feature>
<dbReference type="Pfam" id="PF13559">
    <property type="entry name" value="DUF4129"/>
    <property type="match status" value="1"/>
</dbReference>
<keyword evidence="2" id="KW-0472">Membrane</keyword>
<evidence type="ECO:0000256" key="2">
    <source>
        <dbReference type="SAM" id="Phobius"/>
    </source>
</evidence>
<evidence type="ECO:0000313" key="5">
    <source>
        <dbReference type="Proteomes" id="UP000199446"/>
    </source>
</evidence>
<evidence type="ECO:0000256" key="1">
    <source>
        <dbReference type="SAM" id="MobiDB-lite"/>
    </source>
</evidence>